<accession>A0A828Z389</accession>
<evidence type="ECO:0000313" key="2">
    <source>
        <dbReference type="Proteomes" id="UP000001338"/>
    </source>
</evidence>
<reference evidence="1 2" key="1">
    <citation type="submission" date="2012-10" db="EMBL/GenBank/DDBJ databases">
        <authorList>
            <person name="Harkins D.M."/>
            <person name="Durkin A.S."/>
            <person name="Brinkac L.M."/>
            <person name="Haft D.H."/>
            <person name="Selengut J.D."/>
            <person name="Sanka R."/>
            <person name="DePew J."/>
            <person name="Purushe J."/>
            <person name="Whelen A.C."/>
            <person name="Vinetz J.M."/>
            <person name="Sutton G.G."/>
            <person name="Nierman W.C."/>
            <person name="Fouts D.E."/>
        </authorList>
    </citation>
    <scope>NUCLEOTIDE SEQUENCE [LARGE SCALE GENOMIC DNA]</scope>
    <source>
        <strain evidence="1 2">2006001853</strain>
    </source>
</reference>
<sequence>MVFWSLPILVGRFRGISNHARKNGVKELRLELKRFFCKEWLFFWTLTTHF</sequence>
<organism evidence="1 2">
    <name type="scientific">Leptospira weilii str. 2006001853</name>
    <dbReference type="NCBI Taxonomy" id="1001589"/>
    <lineage>
        <taxon>Bacteria</taxon>
        <taxon>Pseudomonadati</taxon>
        <taxon>Spirochaetota</taxon>
        <taxon>Spirochaetia</taxon>
        <taxon>Leptospirales</taxon>
        <taxon>Leptospiraceae</taxon>
        <taxon>Leptospira</taxon>
    </lineage>
</organism>
<gene>
    <name evidence="1" type="ORF">LEP1GSC036_3734</name>
</gene>
<name>A0A828Z389_9LEPT</name>
<dbReference type="AlphaFoldDB" id="A0A828Z389"/>
<dbReference type="EMBL" id="AFLV02000050">
    <property type="protein sequence ID" value="EKR64180.1"/>
    <property type="molecule type" value="Genomic_DNA"/>
</dbReference>
<dbReference type="Proteomes" id="UP000001338">
    <property type="component" value="Unassembled WGS sequence"/>
</dbReference>
<proteinExistence type="predicted"/>
<evidence type="ECO:0000313" key="1">
    <source>
        <dbReference type="EMBL" id="EKR64180.1"/>
    </source>
</evidence>
<comment type="caution">
    <text evidence="1">The sequence shown here is derived from an EMBL/GenBank/DDBJ whole genome shotgun (WGS) entry which is preliminary data.</text>
</comment>
<protein>
    <submittedName>
        <fullName evidence="1">Uncharacterized protein</fullName>
    </submittedName>
</protein>